<dbReference type="Pfam" id="PF01979">
    <property type="entry name" value="Amidohydro_1"/>
    <property type="match status" value="1"/>
</dbReference>
<dbReference type="PANTHER" id="PTHR43668:SF2">
    <property type="entry name" value="ALLANTOINASE"/>
    <property type="match status" value="1"/>
</dbReference>
<evidence type="ECO:0000313" key="10">
    <source>
        <dbReference type="EMBL" id="MFC4628547.1"/>
    </source>
</evidence>
<dbReference type="SUPFAM" id="SSF51556">
    <property type="entry name" value="Metallo-dependent hydrolases"/>
    <property type="match status" value="1"/>
</dbReference>
<evidence type="ECO:0000256" key="8">
    <source>
        <dbReference type="ARBA" id="ARBA00022833"/>
    </source>
</evidence>
<dbReference type="InterPro" id="IPR006680">
    <property type="entry name" value="Amidohydro-rel"/>
</dbReference>
<comment type="similarity">
    <text evidence="3">Belongs to the metallo-dependent hydrolases superfamily. Allantoinase family.</text>
</comment>
<evidence type="ECO:0000256" key="1">
    <source>
        <dbReference type="ARBA" id="ARBA00001947"/>
    </source>
</evidence>
<evidence type="ECO:0000313" key="11">
    <source>
        <dbReference type="Proteomes" id="UP001596011"/>
    </source>
</evidence>
<evidence type="ECO:0000256" key="7">
    <source>
        <dbReference type="ARBA" id="ARBA00022801"/>
    </source>
</evidence>
<proteinExistence type="inferred from homology"/>
<evidence type="ECO:0000256" key="2">
    <source>
        <dbReference type="ARBA" id="ARBA00004968"/>
    </source>
</evidence>
<comment type="pathway">
    <text evidence="2">Nitrogen metabolism; (S)-allantoin degradation; allantoate from (S)-allantoin: step 1/1.</text>
</comment>
<dbReference type="InterPro" id="IPR050138">
    <property type="entry name" value="DHOase/Allantoinase_Hydrolase"/>
</dbReference>
<keyword evidence="11" id="KW-1185">Reference proteome</keyword>
<dbReference type="Gene3D" id="3.20.20.140">
    <property type="entry name" value="Metal-dependent hydrolases"/>
    <property type="match status" value="1"/>
</dbReference>
<dbReference type="NCBIfam" id="TIGR03178">
    <property type="entry name" value="allantoinase"/>
    <property type="match status" value="1"/>
</dbReference>
<keyword evidence="6" id="KW-0479">Metal-binding</keyword>
<gene>
    <name evidence="10" type="primary">allB</name>
    <name evidence="10" type="ORF">ACFO6V_09910</name>
</gene>
<dbReference type="SUPFAM" id="SSF51338">
    <property type="entry name" value="Composite domain of metallo-dependent hydrolases"/>
    <property type="match status" value="1"/>
</dbReference>
<organism evidence="10 11">
    <name type="scientific">Promicromonospora alba</name>
    <dbReference type="NCBI Taxonomy" id="1616110"/>
    <lineage>
        <taxon>Bacteria</taxon>
        <taxon>Bacillati</taxon>
        <taxon>Actinomycetota</taxon>
        <taxon>Actinomycetes</taxon>
        <taxon>Micrococcales</taxon>
        <taxon>Promicromonosporaceae</taxon>
        <taxon>Promicromonospora</taxon>
    </lineage>
</organism>
<dbReference type="RefSeq" id="WP_377134734.1">
    <property type="nucleotide sequence ID" value="NZ_JBHSFI010000003.1"/>
</dbReference>
<comment type="caution">
    <text evidence="10">The sequence shown here is derived from an EMBL/GenBank/DDBJ whole genome shotgun (WGS) entry which is preliminary data.</text>
</comment>
<dbReference type="InterPro" id="IPR011059">
    <property type="entry name" value="Metal-dep_hydrolase_composite"/>
</dbReference>
<evidence type="ECO:0000256" key="4">
    <source>
        <dbReference type="ARBA" id="ARBA00011881"/>
    </source>
</evidence>
<protein>
    <recommendedName>
        <fullName evidence="5">allantoinase</fullName>
        <ecNumber evidence="5">3.5.2.5</ecNumber>
    </recommendedName>
</protein>
<evidence type="ECO:0000256" key="6">
    <source>
        <dbReference type="ARBA" id="ARBA00022723"/>
    </source>
</evidence>
<feature type="domain" description="Amidohydrolase-related" evidence="9">
    <location>
        <begin position="78"/>
        <end position="430"/>
    </location>
</feature>
<keyword evidence="7 10" id="KW-0378">Hydrolase</keyword>
<accession>A0ABV9HE17</accession>
<dbReference type="EMBL" id="JBHSFI010000003">
    <property type="protein sequence ID" value="MFC4628547.1"/>
    <property type="molecule type" value="Genomic_DNA"/>
</dbReference>
<sequence>MSGGPQSSRSVVIASERVLVEDELRPAVLRIEGDRIDQVWWGTSDPAAVLKPADDLFGEVLGAVPAPPPQVVELGDKVVLPGVVDTHVHVNEPGRTAWEGFASATRAAALGGVTTIVDMPLNSLPPTTTVQALETKRAAAEAVRARGELHCDVGFWGGAVPGNANDLEPLWDAGVFGFKCFLADSGVPEFPPLGPDALLEAADRIARFGGLLIVHAEDPAALAAAPHGGSRAYADFLLSRPDEAETTAIAGLLDAVRETGVRTHVLHLSSARALDLIAEAKDEGLPVTAETCHHYLVFDAEHIPDGDAAFKCCPPIRDRGNQDALWDGLRAGILDCVVSDHSPATAEEKYRGAAPGEVDLQQAWGGISGLQAGFLALADAARGRGVSLADVSRWTSANTAALVGLDRGARPKGVIAEGAAADLIVYTPDTTTTFRASELAHKNKISAYDGLTVTGAVAECGVFAGSERFDAANSQHSTTFGVLLRRPA</sequence>
<reference evidence="11" key="1">
    <citation type="journal article" date="2019" name="Int. J. Syst. Evol. Microbiol.">
        <title>The Global Catalogue of Microorganisms (GCM) 10K type strain sequencing project: providing services to taxonomists for standard genome sequencing and annotation.</title>
        <authorList>
            <consortium name="The Broad Institute Genomics Platform"/>
            <consortium name="The Broad Institute Genome Sequencing Center for Infectious Disease"/>
            <person name="Wu L."/>
            <person name="Ma J."/>
        </authorList>
    </citation>
    <scope>NUCLEOTIDE SEQUENCE [LARGE SCALE GENOMIC DNA]</scope>
    <source>
        <strain evidence="11">CCUG 42722</strain>
    </source>
</reference>
<dbReference type="GO" id="GO:0004038">
    <property type="term" value="F:allantoinase activity"/>
    <property type="evidence" value="ECO:0007669"/>
    <property type="project" value="UniProtKB-EC"/>
</dbReference>
<comment type="cofactor">
    <cofactor evidence="1">
        <name>Zn(2+)</name>
        <dbReference type="ChEBI" id="CHEBI:29105"/>
    </cofactor>
</comment>
<keyword evidence="8" id="KW-0862">Zinc</keyword>
<dbReference type="Proteomes" id="UP001596011">
    <property type="component" value="Unassembled WGS sequence"/>
</dbReference>
<evidence type="ECO:0000256" key="3">
    <source>
        <dbReference type="ARBA" id="ARBA00010368"/>
    </source>
</evidence>
<dbReference type="InterPro" id="IPR017593">
    <property type="entry name" value="Allantoinase"/>
</dbReference>
<name>A0ABV9HE17_9MICO</name>
<evidence type="ECO:0000259" key="9">
    <source>
        <dbReference type="Pfam" id="PF01979"/>
    </source>
</evidence>
<dbReference type="InterPro" id="IPR032466">
    <property type="entry name" value="Metal_Hydrolase"/>
</dbReference>
<evidence type="ECO:0000256" key="5">
    <source>
        <dbReference type="ARBA" id="ARBA00012863"/>
    </source>
</evidence>
<comment type="subunit">
    <text evidence="4">Homotetramer.</text>
</comment>
<dbReference type="EC" id="3.5.2.5" evidence="5"/>
<dbReference type="PANTHER" id="PTHR43668">
    <property type="entry name" value="ALLANTOINASE"/>
    <property type="match status" value="1"/>
</dbReference>